<dbReference type="Pfam" id="PF11964">
    <property type="entry name" value="SpoIIAA-like"/>
    <property type="match status" value="1"/>
</dbReference>
<dbReference type="InterPro" id="IPR036513">
    <property type="entry name" value="STAS_dom_sf"/>
</dbReference>
<reference evidence="2" key="1">
    <citation type="submission" date="2016-10" db="EMBL/GenBank/DDBJ databases">
        <authorList>
            <person name="Varghese N."/>
            <person name="Submissions S."/>
        </authorList>
    </citation>
    <scope>NUCLEOTIDE SEQUENCE [LARGE SCALE GENOMIC DNA]</scope>
    <source>
        <strain evidence="2">S9</strain>
    </source>
</reference>
<dbReference type="OrthoDB" id="3428673at2"/>
<evidence type="ECO:0000313" key="1">
    <source>
        <dbReference type="EMBL" id="SES14876.1"/>
    </source>
</evidence>
<dbReference type="STRING" id="1601833.SAMN05518684_10930"/>
<dbReference type="RefSeq" id="WP_093052297.1">
    <property type="nucleotide sequence ID" value="NZ_FOGT01000009.1"/>
</dbReference>
<dbReference type="InterPro" id="IPR021866">
    <property type="entry name" value="SpoIIAA-like"/>
</dbReference>
<gene>
    <name evidence="1" type="ORF">SAMN05518684_10930</name>
</gene>
<proteinExistence type="predicted"/>
<sequence length="119" mass="14234">MIRKLETSRENILEYEVIDKLTEEENEQVLDEVRQCIRKYGKVRFLVRLKDMPHTELSAIDDRLKFAKEHMSQIEKYALVTDYDAAEYIGKFADKLTSINVRQFAKDEEEMARSWVRED</sequence>
<evidence type="ECO:0000313" key="2">
    <source>
        <dbReference type="Proteomes" id="UP000198571"/>
    </source>
</evidence>
<keyword evidence="2" id="KW-1185">Reference proteome</keyword>
<dbReference type="SUPFAM" id="SSF52091">
    <property type="entry name" value="SpoIIaa-like"/>
    <property type="match status" value="1"/>
</dbReference>
<dbReference type="InterPro" id="IPR038396">
    <property type="entry name" value="SpoIIAA-like_sf"/>
</dbReference>
<accession>A0A1H9UZN4</accession>
<dbReference type="Proteomes" id="UP000198571">
    <property type="component" value="Unassembled WGS sequence"/>
</dbReference>
<dbReference type="Gene3D" id="3.40.50.10600">
    <property type="entry name" value="SpoIIaa-like domains"/>
    <property type="match status" value="1"/>
</dbReference>
<name>A0A1H9UZN4_9BACI</name>
<dbReference type="AlphaFoldDB" id="A0A1H9UZN4"/>
<protein>
    <submittedName>
        <fullName evidence="1">SpoIIAA-like</fullName>
    </submittedName>
</protein>
<dbReference type="EMBL" id="FOGT01000009">
    <property type="protein sequence ID" value="SES14876.1"/>
    <property type="molecule type" value="Genomic_DNA"/>
</dbReference>
<organism evidence="1 2">
    <name type="scientific">Salipaludibacillus aurantiacus</name>
    <dbReference type="NCBI Taxonomy" id="1601833"/>
    <lineage>
        <taxon>Bacteria</taxon>
        <taxon>Bacillati</taxon>
        <taxon>Bacillota</taxon>
        <taxon>Bacilli</taxon>
        <taxon>Bacillales</taxon>
        <taxon>Bacillaceae</taxon>
    </lineage>
</organism>